<dbReference type="Proteomes" id="UP000016568">
    <property type="component" value="Unassembled WGS sequence"/>
</dbReference>
<dbReference type="OrthoDB" id="9811084at2"/>
<name>U2Y376_9SPHN</name>
<dbReference type="PANTHER" id="PTHR30055">
    <property type="entry name" value="HTH-TYPE TRANSCRIPTIONAL REGULATOR RUTR"/>
    <property type="match status" value="1"/>
</dbReference>
<dbReference type="PROSITE" id="PS01081">
    <property type="entry name" value="HTH_TETR_1"/>
    <property type="match status" value="1"/>
</dbReference>
<feature type="DNA-binding region" description="H-T-H motif" evidence="2">
    <location>
        <begin position="38"/>
        <end position="57"/>
    </location>
</feature>
<dbReference type="RefSeq" id="WP_021688308.1">
    <property type="nucleotide sequence ID" value="NZ_BASZ01000001.1"/>
</dbReference>
<evidence type="ECO:0000313" key="5">
    <source>
        <dbReference type="Proteomes" id="UP000016568"/>
    </source>
</evidence>
<dbReference type="GO" id="GO:0000976">
    <property type="term" value="F:transcription cis-regulatory region binding"/>
    <property type="evidence" value="ECO:0007669"/>
    <property type="project" value="TreeGrafter"/>
</dbReference>
<sequence>MTKTEALPRRESNKAKNRAAILEAALAKFGEKSVNTTTMDEIAEQAKISRATLFNYFPSKADIVGAIIEQMDDGFIAQMDRFAGFDLPVGPRVEEFFRAHARDLETRWCRFRPMVGITVQGWDEEVGAKRIQRLNAAFMRLVHDAPEGERLALAEVLTGTYVGIVHNWRYESGYALEDRLAAAARLVTKSL</sequence>
<proteinExistence type="predicted"/>
<dbReference type="SUPFAM" id="SSF46689">
    <property type="entry name" value="Homeodomain-like"/>
    <property type="match status" value="1"/>
</dbReference>
<protein>
    <submittedName>
        <fullName evidence="4">Putative TetR family transcriptional regulator</fullName>
    </submittedName>
</protein>
<evidence type="ECO:0000256" key="2">
    <source>
        <dbReference type="PROSITE-ProRule" id="PRU00335"/>
    </source>
</evidence>
<dbReference type="GO" id="GO:0003700">
    <property type="term" value="F:DNA-binding transcription factor activity"/>
    <property type="evidence" value="ECO:0007669"/>
    <property type="project" value="TreeGrafter"/>
</dbReference>
<gene>
    <name evidence="4" type="ORF">NT2_01_01690</name>
</gene>
<dbReference type="InterPro" id="IPR001647">
    <property type="entry name" value="HTH_TetR"/>
</dbReference>
<dbReference type="KEGG" id="ntd:EGO55_16300"/>
<keyword evidence="1 2" id="KW-0238">DNA-binding</keyword>
<dbReference type="PROSITE" id="PS50977">
    <property type="entry name" value="HTH_TETR_2"/>
    <property type="match status" value="1"/>
</dbReference>
<dbReference type="InterPro" id="IPR050109">
    <property type="entry name" value="HTH-type_TetR-like_transc_reg"/>
</dbReference>
<dbReference type="Gene3D" id="1.10.357.10">
    <property type="entry name" value="Tetracycline Repressor, domain 2"/>
    <property type="match status" value="1"/>
</dbReference>
<accession>U2Y376</accession>
<dbReference type="PANTHER" id="PTHR30055:SF226">
    <property type="entry name" value="HTH-TYPE TRANSCRIPTIONAL REGULATOR PKSA"/>
    <property type="match status" value="1"/>
</dbReference>
<dbReference type="PRINTS" id="PR00455">
    <property type="entry name" value="HTHTETR"/>
</dbReference>
<comment type="caution">
    <text evidence="4">The sequence shown here is derived from an EMBL/GenBank/DDBJ whole genome shotgun (WGS) entry which is preliminary data.</text>
</comment>
<evidence type="ECO:0000313" key="4">
    <source>
        <dbReference type="EMBL" id="GAD47401.1"/>
    </source>
</evidence>
<keyword evidence="5" id="KW-1185">Reference proteome</keyword>
<evidence type="ECO:0000259" key="3">
    <source>
        <dbReference type="PROSITE" id="PS50977"/>
    </source>
</evidence>
<dbReference type="Pfam" id="PF00440">
    <property type="entry name" value="TetR_N"/>
    <property type="match status" value="1"/>
</dbReference>
<dbReference type="EMBL" id="BASZ01000001">
    <property type="protein sequence ID" value="GAD47401.1"/>
    <property type="molecule type" value="Genomic_DNA"/>
</dbReference>
<feature type="domain" description="HTH tetR-type" evidence="3">
    <location>
        <begin position="15"/>
        <end position="75"/>
    </location>
</feature>
<reference evidence="4 5" key="1">
    <citation type="submission" date="2013-09" db="EMBL/GenBank/DDBJ databases">
        <title>Whole genome shotgun sequence of Novosphingobium tardaugens NBRC 16725.</title>
        <authorList>
            <person name="Isaki S."/>
            <person name="Hosoyama A."/>
            <person name="Tsuchikane K."/>
            <person name="Katsumata H."/>
            <person name="Ando Y."/>
            <person name="Yamazaki S."/>
            <person name="Fujita N."/>
        </authorList>
    </citation>
    <scope>NUCLEOTIDE SEQUENCE [LARGE SCALE GENOMIC DNA]</scope>
    <source>
        <strain evidence="4 5">NBRC 16725</strain>
    </source>
</reference>
<dbReference type="AlphaFoldDB" id="U2Y376"/>
<dbReference type="InterPro" id="IPR023772">
    <property type="entry name" value="DNA-bd_HTH_TetR-type_CS"/>
</dbReference>
<dbReference type="eggNOG" id="COG1309">
    <property type="taxonomic scope" value="Bacteria"/>
</dbReference>
<dbReference type="InterPro" id="IPR009057">
    <property type="entry name" value="Homeodomain-like_sf"/>
</dbReference>
<organism evidence="4 5">
    <name type="scientific">Caenibius tardaugens NBRC 16725</name>
    <dbReference type="NCBI Taxonomy" id="1219035"/>
    <lineage>
        <taxon>Bacteria</taxon>
        <taxon>Pseudomonadati</taxon>
        <taxon>Pseudomonadota</taxon>
        <taxon>Alphaproteobacteria</taxon>
        <taxon>Sphingomonadales</taxon>
        <taxon>Erythrobacteraceae</taxon>
        <taxon>Caenibius</taxon>
    </lineage>
</organism>
<evidence type="ECO:0000256" key="1">
    <source>
        <dbReference type="ARBA" id="ARBA00023125"/>
    </source>
</evidence>